<gene>
    <name evidence="3" type="ORF">APQ99_01336</name>
    <name evidence="2" type="ORF">HBSAL_02640</name>
</gene>
<evidence type="ECO:0000313" key="4">
    <source>
        <dbReference type="Proteomes" id="UP000296216"/>
    </source>
</evidence>
<evidence type="ECO:0000313" key="2">
    <source>
        <dbReference type="EMBL" id="QCC44257.1"/>
    </source>
</evidence>
<organism evidence="2 4">
    <name type="scientific">Halobacterium salinarum (strain ATCC 33171 / DSM 3754 / JCM 8978 / NBRC 102687 / NCIMB 764 / 91-R6)</name>
    <dbReference type="NCBI Taxonomy" id="2597657"/>
    <lineage>
        <taxon>Archaea</taxon>
        <taxon>Methanobacteriati</taxon>
        <taxon>Methanobacteriota</taxon>
        <taxon>Stenosarchaea group</taxon>
        <taxon>Halobacteria</taxon>
        <taxon>Halobacteriales</taxon>
        <taxon>Halobacteriaceae</taxon>
        <taxon>Halobacterium</taxon>
    </lineage>
</organism>
<dbReference type="AlphaFoldDB" id="A0A4D6GVN3"/>
<dbReference type="EMBL" id="VRYN01000002">
    <property type="protein sequence ID" value="TYO76695.1"/>
    <property type="molecule type" value="Genomic_DNA"/>
</dbReference>
<name>A0A4D6GVN3_HALS9</name>
<dbReference type="InterPro" id="IPR055935">
    <property type="entry name" value="DUF7513"/>
</dbReference>
<dbReference type="Pfam" id="PF24353">
    <property type="entry name" value="DUF7513"/>
    <property type="match status" value="1"/>
</dbReference>
<accession>A0A4D6GVN3</accession>
<evidence type="ECO:0000313" key="3">
    <source>
        <dbReference type="EMBL" id="TYO76695.1"/>
    </source>
</evidence>
<evidence type="ECO:0000259" key="1">
    <source>
        <dbReference type="Pfam" id="PF24353"/>
    </source>
</evidence>
<reference evidence="3 5" key="2">
    <citation type="submission" date="2019-07" db="EMBL/GenBank/DDBJ databases">
        <title>Genomic Encyclopedia of Archaeal and Bacterial Type Strains, Phase II (KMG-II): from individual species to whole genera.</title>
        <authorList>
            <person name="Goeker M."/>
        </authorList>
    </citation>
    <scope>NUCLEOTIDE SEQUENCE [LARGE SCALE GENOMIC DNA]</scope>
    <source>
        <strain evidence="3 5">DSM 3754</strain>
    </source>
</reference>
<dbReference type="RefSeq" id="WP_010902276.1">
    <property type="nucleotide sequence ID" value="NZ_VRYN01000002.1"/>
</dbReference>
<protein>
    <recommendedName>
        <fullName evidence="1">DUF7513 domain-containing protein</fullName>
    </recommendedName>
</protein>
<dbReference type="EMBL" id="CP038631">
    <property type="protein sequence ID" value="QCC44257.1"/>
    <property type="molecule type" value="Genomic_DNA"/>
</dbReference>
<dbReference type="GeneID" id="68693351"/>
<feature type="domain" description="DUF7513" evidence="1">
    <location>
        <begin position="1"/>
        <end position="81"/>
    </location>
</feature>
<sequence length="88" mass="9533">MSILEKYLAGLTFRSNTPRFDAGDELELFVTGRADGAHVVRVGDSTLRLDGAPADALDTKVRLRVTGFDTDDHVGEADYLETVGESAF</sequence>
<dbReference type="Proteomes" id="UP000296216">
    <property type="component" value="Chromosome"/>
</dbReference>
<dbReference type="Proteomes" id="UP000323075">
    <property type="component" value="Unassembled WGS sequence"/>
</dbReference>
<proteinExistence type="predicted"/>
<reference evidence="2" key="3">
    <citation type="journal article" name="MicrobiologyOpen">
        <title>Whole-genome comparison between the type strain of Halobacterium salinarum (DSM 3754(T)) and the laboratory strains R1 and NRC-1.</title>
        <authorList>
            <person name="Pfeiffer F."/>
            <person name="Losensky G."/>
            <person name="Marchfelder A."/>
            <person name="Habermann B."/>
            <person name="Dyall-Smith M."/>
        </authorList>
    </citation>
    <scope>NUCLEOTIDE SEQUENCE</scope>
    <source>
        <strain evidence="2">91-R6</strain>
    </source>
</reference>
<reference evidence="2 4" key="1">
    <citation type="journal article" date="2019" name="Microbiol. Resour. Announc.">
        <title>The Genome Sequence of the Halobacterium salinarum Type Strain Is Closely Related to That of Laboratory Strains NRC-1 and R1.</title>
        <authorList>
            <person name="Pfeiffer F."/>
            <person name="Marchfelder A."/>
            <person name="Habermann B."/>
            <person name="Dyall-Smith M.L."/>
        </authorList>
    </citation>
    <scope>NUCLEOTIDE SEQUENCE [LARGE SCALE GENOMIC DNA]</scope>
    <source>
        <strain evidence="2">91-R6</strain>
        <strain evidence="4">ATCC 33171 / DSM 3754 / JCM 8978 / NBRC 102687 / NCIMB 764 / 91-R6</strain>
    </source>
</reference>
<evidence type="ECO:0000313" key="5">
    <source>
        <dbReference type="Proteomes" id="UP000323075"/>
    </source>
</evidence>